<protein>
    <submittedName>
        <fullName evidence="5">PAS domain-containing protein</fullName>
    </submittedName>
</protein>
<gene>
    <name evidence="3" type="ORF">C1SCF055_LOCUS31639</name>
</gene>
<name>A0A9P1DA54_9DINO</name>
<dbReference type="EMBL" id="CAMXCT010003735">
    <property type="protein sequence ID" value="CAI4005955.1"/>
    <property type="molecule type" value="Genomic_DNA"/>
</dbReference>
<feature type="transmembrane region" description="Helical" evidence="2">
    <location>
        <begin position="104"/>
        <end position="122"/>
    </location>
</feature>
<evidence type="ECO:0000256" key="1">
    <source>
        <dbReference type="SAM" id="MobiDB-lite"/>
    </source>
</evidence>
<evidence type="ECO:0000313" key="4">
    <source>
        <dbReference type="EMBL" id="CAL1159330.1"/>
    </source>
</evidence>
<keyword evidence="2" id="KW-1133">Transmembrane helix</keyword>
<feature type="transmembrane region" description="Helical" evidence="2">
    <location>
        <begin position="170"/>
        <end position="190"/>
    </location>
</feature>
<sequence>MDAMDPSVLRYGTLVLQAATLLKLIFLLVSFLRCLRSASLSFFSVTLATWVSKCHKEIQSWWKYRHGRDSPELDEMRCLWARRLMNFIFVFTMFRLILQQAGVSYPYGLTHLVGATLGLLLFSFPRLINPSSHDVWYVAVMLSLDAATLVELPEVDVREVVPFAFAGRFLYGVLAKRIGCVAFCVLVHLLQAIQLSRSQEDPPGKLYGAHNLIPIFLMMFVGIIAVRRLVRENVVLRVDLQKRTVELGAVSSLLTACYDAVIEVDHALSLTQDSSQLASMLLQTASKAGGLSGKSLLDFFVEEDKQRISEQVFRSDSENVSVVALNADMLDSDFNRVKVELFCAQFKNLANERCFLVGLREMQDLEPFERTGVTPVLLAPTYPMTGEKGENLIAMYDVYTFDLLMMNSALQRLCQPLGDVVLDSISDLASHDSRPWLNSQLQRLGNWFASHAFDESQAKHPKDPKDNGLASVTFNLLGISEAKAFVTIEYDVDLESCIGTMVIHLTPHTPDRDHANLTESNLKTLHSLPIHHSHYSHDGHVSQARSHRSGSSHGSPAAGAISDLHSDADLKEIITKLPL</sequence>
<dbReference type="EMBL" id="CAMXCT020003735">
    <property type="protein sequence ID" value="CAL1159330.1"/>
    <property type="molecule type" value="Genomic_DNA"/>
</dbReference>
<feature type="compositionally biased region" description="Low complexity" evidence="1">
    <location>
        <begin position="551"/>
        <end position="561"/>
    </location>
</feature>
<reference evidence="3" key="1">
    <citation type="submission" date="2022-10" db="EMBL/GenBank/DDBJ databases">
        <authorList>
            <person name="Chen Y."/>
            <person name="Dougan E. K."/>
            <person name="Chan C."/>
            <person name="Rhodes N."/>
            <person name="Thang M."/>
        </authorList>
    </citation>
    <scope>NUCLEOTIDE SEQUENCE</scope>
</reference>
<feature type="region of interest" description="Disordered" evidence="1">
    <location>
        <begin position="533"/>
        <end position="561"/>
    </location>
</feature>
<feature type="transmembrane region" description="Helical" evidence="2">
    <location>
        <begin position="211"/>
        <end position="230"/>
    </location>
</feature>
<feature type="transmembrane region" description="Helical" evidence="2">
    <location>
        <begin position="14"/>
        <end position="35"/>
    </location>
</feature>
<evidence type="ECO:0000313" key="6">
    <source>
        <dbReference type="Proteomes" id="UP001152797"/>
    </source>
</evidence>
<feature type="transmembrane region" description="Helical" evidence="2">
    <location>
        <begin position="80"/>
        <end position="98"/>
    </location>
</feature>
<keyword evidence="6" id="KW-1185">Reference proteome</keyword>
<evidence type="ECO:0000313" key="5">
    <source>
        <dbReference type="EMBL" id="CAL4793267.1"/>
    </source>
</evidence>
<evidence type="ECO:0000313" key="3">
    <source>
        <dbReference type="EMBL" id="CAI4005955.1"/>
    </source>
</evidence>
<dbReference type="EMBL" id="CAMXCT030003735">
    <property type="protein sequence ID" value="CAL4793267.1"/>
    <property type="molecule type" value="Genomic_DNA"/>
</dbReference>
<comment type="caution">
    <text evidence="3">The sequence shown here is derived from an EMBL/GenBank/DDBJ whole genome shotgun (WGS) entry which is preliminary data.</text>
</comment>
<keyword evidence="2" id="KW-0472">Membrane</keyword>
<organism evidence="3">
    <name type="scientific">Cladocopium goreaui</name>
    <dbReference type="NCBI Taxonomy" id="2562237"/>
    <lineage>
        <taxon>Eukaryota</taxon>
        <taxon>Sar</taxon>
        <taxon>Alveolata</taxon>
        <taxon>Dinophyceae</taxon>
        <taxon>Suessiales</taxon>
        <taxon>Symbiodiniaceae</taxon>
        <taxon>Cladocopium</taxon>
    </lineage>
</organism>
<accession>A0A9P1DA54</accession>
<reference evidence="4" key="2">
    <citation type="submission" date="2024-04" db="EMBL/GenBank/DDBJ databases">
        <authorList>
            <person name="Chen Y."/>
            <person name="Shah S."/>
            <person name="Dougan E. K."/>
            <person name="Thang M."/>
            <person name="Chan C."/>
        </authorList>
    </citation>
    <scope>NUCLEOTIDE SEQUENCE [LARGE SCALE GENOMIC DNA]</scope>
</reference>
<evidence type="ECO:0000256" key="2">
    <source>
        <dbReference type="SAM" id="Phobius"/>
    </source>
</evidence>
<dbReference type="Proteomes" id="UP001152797">
    <property type="component" value="Unassembled WGS sequence"/>
</dbReference>
<proteinExistence type="predicted"/>
<keyword evidence="2" id="KW-0812">Transmembrane</keyword>
<dbReference type="AlphaFoldDB" id="A0A9P1DA54"/>